<gene>
    <name evidence="1" type="ORF">OXU80_21745</name>
</gene>
<protein>
    <submittedName>
        <fullName evidence="1">Dimethylamine monooxygenase subunit DmmA family protein</fullName>
    </submittedName>
</protein>
<reference evidence="1" key="1">
    <citation type="submission" date="2022-11" db="EMBL/GenBank/DDBJ databases">
        <title>beta-Carotene-producing bacterium, Jeongeuplla avenae sp. nov., alleviates the salt stress of Arabidopsis seedlings.</title>
        <authorList>
            <person name="Jiang L."/>
            <person name="Lee J."/>
        </authorList>
    </citation>
    <scope>NUCLEOTIDE SEQUENCE</scope>
    <source>
        <strain evidence="1">DY_R2A_6</strain>
    </source>
</reference>
<name>A0ACD4NKY3_9HYPH</name>
<sequence>MPAEILRRIIDPMHETTASVSRPRQHRRFVASARTSLPNWPEAPPPLDEAGRGFVLVGTGRGAGAVLDGWRARAGDRPVLAFRDEDAGSADRAASWLEPALGQARTGWRLMLAGAAADVLRLSAIARGAGLIEAEIRAFAVRAGTSPLVCVHCRTGFEAEGEPGDEVDCPGCGLRLVVHQHLSRRLGRLAAFVADAEGGRP</sequence>
<accession>A0ACD4NKY3</accession>
<keyword evidence="1" id="KW-0560">Oxidoreductase</keyword>
<dbReference type="Proteomes" id="UP001163223">
    <property type="component" value="Chromosome"/>
</dbReference>
<keyword evidence="2" id="KW-1185">Reference proteome</keyword>
<keyword evidence="1" id="KW-0503">Monooxygenase</keyword>
<organism evidence="1 2">
    <name type="scientific">Antarcticirhabdus aurantiaca</name>
    <dbReference type="NCBI Taxonomy" id="2606717"/>
    <lineage>
        <taxon>Bacteria</taxon>
        <taxon>Pseudomonadati</taxon>
        <taxon>Pseudomonadota</taxon>
        <taxon>Alphaproteobacteria</taxon>
        <taxon>Hyphomicrobiales</taxon>
        <taxon>Aurantimonadaceae</taxon>
        <taxon>Antarcticirhabdus</taxon>
    </lineage>
</organism>
<evidence type="ECO:0000313" key="2">
    <source>
        <dbReference type="Proteomes" id="UP001163223"/>
    </source>
</evidence>
<proteinExistence type="predicted"/>
<dbReference type="EMBL" id="CP113520">
    <property type="protein sequence ID" value="WAJ27442.1"/>
    <property type="molecule type" value="Genomic_DNA"/>
</dbReference>
<evidence type="ECO:0000313" key="1">
    <source>
        <dbReference type="EMBL" id="WAJ27442.1"/>
    </source>
</evidence>